<dbReference type="GO" id="GO:0046394">
    <property type="term" value="P:carboxylic acid biosynthetic process"/>
    <property type="evidence" value="ECO:0007669"/>
    <property type="project" value="UniProtKB-ARBA"/>
</dbReference>
<dbReference type="Proteomes" id="UP001056429">
    <property type="component" value="Unassembled WGS sequence"/>
</dbReference>
<evidence type="ECO:0000256" key="2">
    <source>
        <dbReference type="ARBA" id="ARBA00009320"/>
    </source>
</evidence>
<comment type="cofactor">
    <cofactor evidence="1 5">
        <name>pyridoxal 5'-phosphate</name>
        <dbReference type="ChEBI" id="CHEBI:597326"/>
    </cofactor>
</comment>
<dbReference type="PANTHER" id="PTHR42743:SF11">
    <property type="entry name" value="AMINODEOXYCHORISMATE LYASE"/>
    <property type="match status" value="1"/>
</dbReference>
<dbReference type="RefSeq" id="WP_250856899.1">
    <property type="nucleotide sequence ID" value="NZ_JAGSOJ010000001.1"/>
</dbReference>
<dbReference type="Gene3D" id="3.20.10.10">
    <property type="entry name" value="D-amino Acid Aminotransferase, subunit A, domain 2"/>
    <property type="match status" value="1"/>
</dbReference>
<keyword evidence="6" id="KW-0032">Aminotransferase</keyword>
<dbReference type="AlphaFoldDB" id="A0A9J6NUI8"/>
<dbReference type="CDD" id="cd00449">
    <property type="entry name" value="PLPDE_IV"/>
    <property type="match status" value="1"/>
</dbReference>
<name>A0A9J6NUI8_9CLOT</name>
<evidence type="ECO:0000313" key="6">
    <source>
        <dbReference type="EMBL" id="MCM1988127.1"/>
    </source>
</evidence>
<dbReference type="InterPro" id="IPR050571">
    <property type="entry name" value="Class-IV_PLP-Dep_Aminotrnsfr"/>
</dbReference>
<sequence length="284" mass="33270">MKNTIDIRGEFYRKDGETLKSETQTIIVDSEYLIYEVLRIIGGKPLFLNEHVIRLFKSIKLKYSDVSFNKEELFEKLQQSINCLCDKNNILNGNVQILIEVNNNEIKNYVYFIDHYYPEDYLYDEGIKTVCVEIEREDPNAKVLNLKYKERIKKIITEKNAFEAILINKDNEITEGSKSNVFFVKGEKFITSRGEKVLEGITRMKIIEIIRREGYGFEERIIRKEEIEDMDAAFISGTSPKVLPIKTIGDFNFESASNRLISDLMRYYELECENDIEEQGELKS</sequence>
<dbReference type="EMBL" id="JAGSOJ010000001">
    <property type="protein sequence ID" value="MCM1988127.1"/>
    <property type="molecule type" value="Genomic_DNA"/>
</dbReference>
<dbReference type="InterPro" id="IPR036038">
    <property type="entry name" value="Aminotransferase-like"/>
</dbReference>
<gene>
    <name evidence="6" type="ORF">KDK92_00125</name>
</gene>
<keyword evidence="6" id="KW-0808">Transferase</keyword>
<evidence type="ECO:0000256" key="4">
    <source>
        <dbReference type="RuleBase" id="RU004106"/>
    </source>
</evidence>
<organism evidence="6 7">
    <name type="scientific">Oceanirhabdus seepicola</name>
    <dbReference type="NCBI Taxonomy" id="2828781"/>
    <lineage>
        <taxon>Bacteria</taxon>
        <taxon>Bacillati</taxon>
        <taxon>Bacillota</taxon>
        <taxon>Clostridia</taxon>
        <taxon>Eubacteriales</taxon>
        <taxon>Clostridiaceae</taxon>
        <taxon>Oceanirhabdus</taxon>
    </lineage>
</organism>
<evidence type="ECO:0000256" key="3">
    <source>
        <dbReference type="ARBA" id="ARBA00022898"/>
    </source>
</evidence>
<dbReference type="PROSITE" id="PS00770">
    <property type="entry name" value="AA_TRANSFER_CLASS_4"/>
    <property type="match status" value="1"/>
</dbReference>
<evidence type="ECO:0000313" key="7">
    <source>
        <dbReference type="Proteomes" id="UP001056429"/>
    </source>
</evidence>
<keyword evidence="3 5" id="KW-0663">Pyridoxal phosphate</keyword>
<dbReference type="GO" id="GO:0005829">
    <property type="term" value="C:cytosol"/>
    <property type="evidence" value="ECO:0007669"/>
    <property type="project" value="TreeGrafter"/>
</dbReference>
<dbReference type="InterPro" id="IPR001544">
    <property type="entry name" value="Aminotrans_IV"/>
</dbReference>
<accession>A0A9J6NUI8</accession>
<proteinExistence type="inferred from homology"/>
<comment type="similarity">
    <text evidence="2 4">Belongs to the class-IV pyridoxal-phosphate-dependent aminotransferase family.</text>
</comment>
<protein>
    <submittedName>
        <fullName evidence="6">Aminotransferase class IV</fullName>
    </submittedName>
</protein>
<dbReference type="InterPro" id="IPR043132">
    <property type="entry name" value="BCAT-like_C"/>
</dbReference>
<evidence type="ECO:0000256" key="5">
    <source>
        <dbReference type="RuleBase" id="RU004516"/>
    </source>
</evidence>
<dbReference type="Pfam" id="PF01063">
    <property type="entry name" value="Aminotran_4"/>
    <property type="match status" value="1"/>
</dbReference>
<keyword evidence="7" id="KW-1185">Reference proteome</keyword>
<dbReference type="SUPFAM" id="SSF56752">
    <property type="entry name" value="D-aminoacid aminotransferase-like PLP-dependent enzymes"/>
    <property type="match status" value="1"/>
</dbReference>
<comment type="caution">
    <text evidence="6">The sequence shown here is derived from an EMBL/GenBank/DDBJ whole genome shotgun (WGS) entry which is preliminary data.</text>
</comment>
<reference evidence="6" key="2">
    <citation type="submission" date="2021-04" db="EMBL/GenBank/DDBJ databases">
        <authorList>
            <person name="Dong X."/>
        </authorList>
    </citation>
    <scope>NUCLEOTIDE SEQUENCE</scope>
    <source>
        <strain evidence="6">ZWT</strain>
    </source>
</reference>
<reference evidence="6" key="1">
    <citation type="journal article" date="2021" name="mSystems">
        <title>Bacteria and Archaea Synergistically Convert Glycine Betaine to Biogenic Methane in the Formosa Cold Seep of the South China Sea.</title>
        <authorList>
            <person name="Li L."/>
            <person name="Zhang W."/>
            <person name="Zhang S."/>
            <person name="Song L."/>
            <person name="Sun Q."/>
            <person name="Zhang H."/>
            <person name="Xiang H."/>
            <person name="Dong X."/>
        </authorList>
    </citation>
    <scope>NUCLEOTIDE SEQUENCE</scope>
    <source>
        <strain evidence="6">ZWT</strain>
    </source>
</reference>
<dbReference type="FunFam" id="3.20.10.10:FF:000002">
    <property type="entry name" value="D-alanine aminotransferase"/>
    <property type="match status" value="1"/>
</dbReference>
<evidence type="ECO:0000256" key="1">
    <source>
        <dbReference type="ARBA" id="ARBA00001933"/>
    </source>
</evidence>
<dbReference type="Gene3D" id="3.30.470.10">
    <property type="match status" value="1"/>
</dbReference>
<dbReference type="GO" id="GO:0008483">
    <property type="term" value="F:transaminase activity"/>
    <property type="evidence" value="ECO:0007669"/>
    <property type="project" value="UniProtKB-KW"/>
</dbReference>
<dbReference type="InterPro" id="IPR018300">
    <property type="entry name" value="Aminotrans_IV_CS"/>
</dbReference>
<dbReference type="InterPro" id="IPR043131">
    <property type="entry name" value="BCAT-like_N"/>
</dbReference>
<dbReference type="PANTHER" id="PTHR42743">
    <property type="entry name" value="AMINO-ACID AMINOTRANSFERASE"/>
    <property type="match status" value="1"/>
</dbReference>
<dbReference type="GO" id="GO:0008652">
    <property type="term" value="P:amino acid biosynthetic process"/>
    <property type="evidence" value="ECO:0007669"/>
    <property type="project" value="UniProtKB-ARBA"/>
</dbReference>